<dbReference type="InterPro" id="IPR001789">
    <property type="entry name" value="Sig_transdc_resp-reg_receiver"/>
</dbReference>
<dbReference type="PROSITE" id="PS50110">
    <property type="entry name" value="RESPONSE_REGULATORY"/>
    <property type="match status" value="1"/>
</dbReference>
<dbReference type="RefSeq" id="WP_227118749.1">
    <property type="nucleotide sequence ID" value="NZ_LT598928.1"/>
</dbReference>
<dbReference type="Gene3D" id="3.40.50.2300">
    <property type="match status" value="1"/>
</dbReference>
<dbReference type="Pfam" id="PF13414">
    <property type="entry name" value="TPR_11"/>
    <property type="match status" value="1"/>
</dbReference>
<dbReference type="EMBL" id="FLUP01000001">
    <property type="protein sequence ID" value="SBV95812.1"/>
    <property type="molecule type" value="Genomic_DNA"/>
</dbReference>
<reference evidence="4" key="1">
    <citation type="submission" date="2016-04" db="EMBL/GenBank/DDBJ databases">
        <authorList>
            <person name="Evans L.H."/>
            <person name="Alamgir A."/>
            <person name="Owens N."/>
            <person name="Weber N.D."/>
            <person name="Virtaneva K."/>
            <person name="Barbian K."/>
            <person name="Babar A."/>
            <person name="Rosenke K."/>
        </authorList>
    </citation>
    <scope>NUCLEOTIDE SEQUENCE</scope>
    <source>
        <strain evidence="4">92-2</strain>
    </source>
</reference>
<comment type="caution">
    <text evidence="1">Lacks conserved residue(s) required for the propagation of feature annotation.</text>
</comment>
<dbReference type="PANTHER" id="PTHR12558:SF13">
    <property type="entry name" value="CELL DIVISION CYCLE PROTEIN 27 HOMOLOG"/>
    <property type="match status" value="1"/>
</dbReference>
<evidence type="ECO:0000256" key="2">
    <source>
        <dbReference type="PROSITE-ProRule" id="PRU00339"/>
    </source>
</evidence>
<feature type="repeat" description="TPR" evidence="2">
    <location>
        <begin position="371"/>
        <end position="404"/>
    </location>
</feature>
<dbReference type="SUPFAM" id="SSF48452">
    <property type="entry name" value="TPR-like"/>
    <property type="match status" value="1"/>
</dbReference>
<dbReference type="PANTHER" id="PTHR12558">
    <property type="entry name" value="CELL DIVISION CYCLE 16,23,27"/>
    <property type="match status" value="1"/>
</dbReference>
<dbReference type="InterPro" id="IPR019734">
    <property type="entry name" value="TPR_rpt"/>
</dbReference>
<accession>A0A212J8P1</accession>
<dbReference type="Pfam" id="PF14559">
    <property type="entry name" value="TPR_19"/>
    <property type="match status" value="1"/>
</dbReference>
<dbReference type="Gene3D" id="1.25.40.10">
    <property type="entry name" value="Tetratricopeptide repeat domain"/>
    <property type="match status" value="2"/>
</dbReference>
<name>A0A212J8P1_9BACT</name>
<proteinExistence type="predicted"/>
<feature type="repeat" description="TPR" evidence="2">
    <location>
        <begin position="409"/>
        <end position="442"/>
    </location>
</feature>
<evidence type="ECO:0000256" key="1">
    <source>
        <dbReference type="PROSITE-ProRule" id="PRU00169"/>
    </source>
</evidence>
<dbReference type="InterPro" id="IPR011006">
    <property type="entry name" value="CheY-like_superfamily"/>
</dbReference>
<evidence type="ECO:0000313" key="4">
    <source>
        <dbReference type="EMBL" id="SBV95812.1"/>
    </source>
</evidence>
<dbReference type="Pfam" id="PF13181">
    <property type="entry name" value="TPR_8"/>
    <property type="match status" value="1"/>
</dbReference>
<dbReference type="AlphaFoldDB" id="A0A212J8P1"/>
<sequence length="454" mass="50282">MSMIEASNRAKLNSYQDTVINYITKENGHILAVSDDQAFCTQLRLTLAKEMGLTAQSIFTAIADPRMMLRELRDILARHPAPLIFMERSIGGQDLSFLVGQIKQAFTALKIIVLTGDVQRDRLMLLHEVGADNFIAKPVSANTLIEKMAFTLRPQSKLGQVIDVAKKLLAQKKYDMALTACQKVLQLKPGSAAAFLLMGDIFRATQQYDKARIAYESAAKSADLYLAPLQRLAEMYAEIGDVPQQVRYLEKLDSISPLNVNRKVSLGEAHLANGDVEKAEAFFEKAVVQMNREAADGLSALSSRIAGIYGERDPEKAEKFLRNSLEAKGKRLGREDLALFNQLGISLRRQGRWQDAITEYKRAIKIAPDDPTLYYNVGMAFAEGADFIQAKANLVKALDLDPEMVKSSASIACNFGAVFLQSGDRDRSVQFFQLALALKPGMQLALQGLERAKK</sequence>
<dbReference type="GO" id="GO:0000160">
    <property type="term" value="P:phosphorelay signal transduction system"/>
    <property type="evidence" value="ECO:0007669"/>
    <property type="project" value="InterPro"/>
</dbReference>
<gene>
    <name evidence="4" type="ORF">KM92DES2_10709</name>
</gene>
<feature type="domain" description="Response regulatory" evidence="3">
    <location>
        <begin position="29"/>
        <end position="152"/>
    </location>
</feature>
<keyword evidence="2" id="KW-0802">TPR repeat</keyword>
<evidence type="ECO:0000259" key="3">
    <source>
        <dbReference type="PROSITE" id="PS50110"/>
    </source>
</evidence>
<dbReference type="PROSITE" id="PS50293">
    <property type="entry name" value="TPR_REGION"/>
    <property type="match status" value="1"/>
</dbReference>
<dbReference type="SUPFAM" id="SSF52172">
    <property type="entry name" value="CheY-like"/>
    <property type="match status" value="1"/>
</dbReference>
<organism evidence="4">
    <name type="scientific">uncultured Desulfovibrio sp</name>
    <dbReference type="NCBI Taxonomy" id="167968"/>
    <lineage>
        <taxon>Bacteria</taxon>
        <taxon>Pseudomonadati</taxon>
        <taxon>Thermodesulfobacteriota</taxon>
        <taxon>Desulfovibrionia</taxon>
        <taxon>Desulfovibrionales</taxon>
        <taxon>Desulfovibrionaceae</taxon>
        <taxon>Desulfovibrio</taxon>
        <taxon>environmental samples</taxon>
    </lineage>
</organism>
<dbReference type="SMART" id="SM00028">
    <property type="entry name" value="TPR"/>
    <property type="match status" value="6"/>
</dbReference>
<protein>
    <submittedName>
        <fullName evidence="4">Tetratricopeptide TPR_2 repeat protein</fullName>
    </submittedName>
</protein>
<dbReference type="PROSITE" id="PS50005">
    <property type="entry name" value="TPR"/>
    <property type="match status" value="3"/>
</dbReference>
<dbReference type="InterPro" id="IPR011990">
    <property type="entry name" value="TPR-like_helical_dom_sf"/>
</dbReference>
<feature type="repeat" description="TPR" evidence="2">
    <location>
        <begin position="337"/>
        <end position="370"/>
    </location>
</feature>